<evidence type="ECO:0000256" key="6">
    <source>
        <dbReference type="ARBA" id="ARBA00023125"/>
    </source>
</evidence>
<keyword evidence="3" id="KW-0808">Transferase</keyword>
<name>A0A6N9TJW7_DISTH</name>
<dbReference type="Gene3D" id="3.40.50.150">
    <property type="entry name" value="Vaccinia Virus protein VP39"/>
    <property type="match status" value="2"/>
</dbReference>
<evidence type="ECO:0000256" key="3">
    <source>
        <dbReference type="ARBA" id="ARBA00022679"/>
    </source>
</evidence>
<feature type="domain" description="Type II methyltransferase M.TaqI-like" evidence="10">
    <location>
        <begin position="690"/>
        <end position="1018"/>
    </location>
</feature>
<comment type="catalytic activity">
    <reaction evidence="7">
        <text>a 2'-deoxyadenosine in DNA + S-adenosyl-L-methionine = an N(6)-methyl-2'-deoxyadenosine in DNA + S-adenosyl-L-homocysteine + H(+)</text>
        <dbReference type="Rhea" id="RHEA:15197"/>
        <dbReference type="Rhea" id="RHEA-COMP:12418"/>
        <dbReference type="Rhea" id="RHEA-COMP:12419"/>
        <dbReference type="ChEBI" id="CHEBI:15378"/>
        <dbReference type="ChEBI" id="CHEBI:57856"/>
        <dbReference type="ChEBI" id="CHEBI:59789"/>
        <dbReference type="ChEBI" id="CHEBI:90615"/>
        <dbReference type="ChEBI" id="CHEBI:90616"/>
        <dbReference type="EC" id="2.1.1.72"/>
    </reaction>
</comment>
<dbReference type="Pfam" id="PF12950">
    <property type="entry name" value="TaqI_C"/>
    <property type="match status" value="1"/>
</dbReference>
<dbReference type="InterPro" id="IPR011639">
    <property type="entry name" value="MethylTrfase_TaqI-like_dom"/>
</dbReference>
<dbReference type="PANTHER" id="PTHR33841:SF1">
    <property type="entry name" value="DNA METHYLTRANSFERASE A"/>
    <property type="match status" value="1"/>
</dbReference>
<evidence type="ECO:0000256" key="7">
    <source>
        <dbReference type="ARBA" id="ARBA00047942"/>
    </source>
</evidence>
<evidence type="ECO:0000259" key="11">
    <source>
        <dbReference type="Pfam" id="PF12950"/>
    </source>
</evidence>
<dbReference type="Proteomes" id="UP000469346">
    <property type="component" value="Unassembled WGS sequence"/>
</dbReference>
<dbReference type="PANTHER" id="PTHR33841">
    <property type="entry name" value="DNA METHYLTRANSFERASE YEEA-RELATED"/>
    <property type="match status" value="1"/>
</dbReference>
<evidence type="ECO:0000313" key="12">
    <source>
        <dbReference type="EMBL" id="NDY41545.1"/>
    </source>
</evidence>
<dbReference type="InterPro" id="IPR050953">
    <property type="entry name" value="N4_N6_ade-DNA_methylase"/>
</dbReference>
<dbReference type="GO" id="GO:0008170">
    <property type="term" value="F:N-methyltransferase activity"/>
    <property type="evidence" value="ECO:0007669"/>
    <property type="project" value="InterPro"/>
</dbReference>
<reference evidence="12 13" key="1">
    <citation type="submission" date="2020-02" db="EMBL/GenBank/DDBJ databases">
        <title>Comparative genomics of sulfur disproportionating microorganisms.</title>
        <authorList>
            <person name="Ward L.M."/>
            <person name="Bertran E."/>
            <person name="Johnston D.T."/>
        </authorList>
    </citation>
    <scope>NUCLEOTIDE SEQUENCE [LARGE SCALE GENOMIC DNA]</scope>
    <source>
        <strain evidence="12 13">DSM 100025</strain>
    </source>
</reference>
<evidence type="ECO:0000256" key="5">
    <source>
        <dbReference type="ARBA" id="ARBA00022747"/>
    </source>
</evidence>
<proteinExistence type="predicted"/>
<dbReference type="GO" id="GO:0009007">
    <property type="term" value="F:site-specific DNA-methyltransferase (adenine-specific) activity"/>
    <property type="evidence" value="ECO:0007669"/>
    <property type="project" value="UniProtKB-EC"/>
</dbReference>
<keyword evidence="6" id="KW-0238">DNA-binding</keyword>
<dbReference type="InterPro" id="IPR003356">
    <property type="entry name" value="DNA_methylase_A-5"/>
</dbReference>
<dbReference type="Pfam" id="PF02384">
    <property type="entry name" value="N6_Mtase"/>
    <property type="match status" value="1"/>
</dbReference>
<evidence type="ECO:0000256" key="8">
    <source>
        <dbReference type="SAM" id="MobiDB-lite"/>
    </source>
</evidence>
<keyword evidence="2 12" id="KW-0489">Methyltransferase</keyword>
<protein>
    <recommendedName>
        <fullName evidence="1">site-specific DNA-methyltransferase (adenine-specific)</fullName>
        <ecNumber evidence="1">2.1.1.72</ecNumber>
    </recommendedName>
</protein>
<feature type="compositionally biased region" description="Acidic residues" evidence="8">
    <location>
        <begin position="528"/>
        <end position="539"/>
    </location>
</feature>
<keyword evidence="5" id="KW-0680">Restriction system</keyword>
<dbReference type="SUPFAM" id="SSF53335">
    <property type="entry name" value="S-adenosyl-L-methionine-dependent methyltransferases"/>
    <property type="match status" value="1"/>
</dbReference>
<accession>A0A6N9TJW7</accession>
<dbReference type="Pfam" id="PF07669">
    <property type="entry name" value="Eco57I"/>
    <property type="match status" value="1"/>
</dbReference>
<gene>
    <name evidence="12" type="ORF">G3N55_01595</name>
</gene>
<feature type="region of interest" description="Disordered" evidence="8">
    <location>
        <begin position="513"/>
        <end position="543"/>
    </location>
</feature>
<dbReference type="PROSITE" id="PS00092">
    <property type="entry name" value="N6_MTASE"/>
    <property type="match status" value="1"/>
</dbReference>
<evidence type="ECO:0000256" key="2">
    <source>
        <dbReference type="ARBA" id="ARBA00022603"/>
    </source>
</evidence>
<organism evidence="12 13">
    <name type="scientific">Dissulfurirhabdus thermomarina</name>
    <dbReference type="NCBI Taxonomy" id="1765737"/>
    <lineage>
        <taxon>Bacteria</taxon>
        <taxon>Deltaproteobacteria</taxon>
        <taxon>Dissulfurirhabdaceae</taxon>
        <taxon>Dissulfurirhabdus</taxon>
    </lineage>
</organism>
<dbReference type="EC" id="2.1.1.72" evidence="1"/>
<evidence type="ECO:0000256" key="4">
    <source>
        <dbReference type="ARBA" id="ARBA00022691"/>
    </source>
</evidence>
<keyword evidence="13" id="KW-1185">Reference proteome</keyword>
<evidence type="ECO:0000259" key="9">
    <source>
        <dbReference type="Pfam" id="PF02384"/>
    </source>
</evidence>
<evidence type="ECO:0000256" key="1">
    <source>
        <dbReference type="ARBA" id="ARBA00011900"/>
    </source>
</evidence>
<comment type="caution">
    <text evidence="12">The sequence shown here is derived from an EMBL/GenBank/DDBJ whole genome shotgun (WGS) entry which is preliminary data.</text>
</comment>
<feature type="domain" description="TaqI-like C-terminal specificity" evidence="11">
    <location>
        <begin position="1138"/>
        <end position="1284"/>
    </location>
</feature>
<dbReference type="GO" id="GO:0032259">
    <property type="term" value="P:methylation"/>
    <property type="evidence" value="ECO:0007669"/>
    <property type="project" value="UniProtKB-KW"/>
</dbReference>
<dbReference type="InterPro" id="IPR002052">
    <property type="entry name" value="DNA_methylase_N6_adenine_CS"/>
</dbReference>
<evidence type="ECO:0000259" key="10">
    <source>
        <dbReference type="Pfam" id="PF07669"/>
    </source>
</evidence>
<evidence type="ECO:0000313" key="13">
    <source>
        <dbReference type="Proteomes" id="UP000469346"/>
    </source>
</evidence>
<dbReference type="RefSeq" id="WP_163297700.1">
    <property type="nucleotide sequence ID" value="NZ_JAAGRR010000008.1"/>
</dbReference>
<dbReference type="InterPro" id="IPR025931">
    <property type="entry name" value="TaqI_C"/>
</dbReference>
<sequence>MRRHRGSVRQASAGRHSEWLALVEMSGLMFSEPVLEEKIGELPRLEPAKLKSLRKAWDRYNLRPGMIPTDVHREWIEFVLGQLLELQEPRWRTGPRMGERFVVVLPELGQTLAPERVLVDLDDSPLMLFSVYPRGMNLDKVESETGRWRASPTTKFSRLLVETDVPIGLLTNGDDWRLVYAPRGAAMATVTWDARSWLDRLPTLDAFVCLLDARRWFTESEDRSLLAIIRESQDRQADVTDQLGEQVGQAVELFVRALDVADRETGGRLLDGIPEATVFEASLTLMMRLVFLLYAEENRLLPHGNPFYDQSYGVVHLWKELSAQRRIDREGMRQRFDAWDRLLALFRIIHAGCDDPDLNLRAYGGHLFDPDAFPFLEGRRPGSTWQDGDILEPPRITNETVWQLLKALRIARVGGRRGIPQRVSYRTLDVEQIGHVYEGLIESTVVRAGQEPEWFWQGREELRERDDGWRVVFDAPGQPIRPLVEIDDLEGDALIAWLKGVTGKTPAAIRRALANQRPPDETDSPPPEVDDEEDSGDEPVPERVRKVAPFLARPGIIEPGSLYVIGQGGFRKRQGTYYTPAWVTRFIIERTLEPLVHDGDGEARRVRKPEEILALNVCDPAMGSGAFLVQACRYLAEKLVESWELIESGKPDVRLTVTGEVSRGHPEEQLVPEDRDDRMALALRLVVNRCIYGVDINPLAVELAKVSLWLATLSKNEPFTFLDHRLKCGNSLIGTGRLEHERYPAGNIDAPARDQWSCWKRDNAPRDARKALNALHRFIIKEAREKKAGVRPLPFGEPPHMETVTAHASRILDEIERMPVRDQDAKEERYRALERDAGFQGLRRMFDGWCALWFWPVDGNTTVVDVPTPHDWEVYRWCMFQDEKALLDEKHRRWRNTATAVSIAERFFHWELEFPDVFTGECGGFDAVFGNPPYVRMEFLKPYKHYLKTHYRCHTDRADLFIYFYERAIGTLLREGGIMGFISSNTWLKTGSGKALREYLQEKAAGREFLDFGDLQVFRGVTTYPAIIIVEKREPASDHKILAAEAESLEDTDLSGRLKSVGILVPQKELDPAAWRFEDRRIARLREKILSAGIPLKEYCGSPLYGIKTGLNEAFVVDRATRDRLIAEDPKSEEILKPFLEGKDLKPWRAEPRDLWLIYTWHGIEIDRYPAILEYLRPFRKRLEARATSHAHAWYELQQPQRAYVPAFENPKIVYIEIADRGAFSIDDTGSYLNATAFAIPVKDYYLLALLNAKLIWFFWSGICTVLRGGFLRLKTQFLEKTPIPTPSVKLRRKLEQISEELSRNHCHSANKSHLEAELNGLVFDLFDLDAEERRLVEEAVK</sequence>
<dbReference type="InterPro" id="IPR029063">
    <property type="entry name" value="SAM-dependent_MTases_sf"/>
</dbReference>
<dbReference type="GO" id="GO:0003677">
    <property type="term" value="F:DNA binding"/>
    <property type="evidence" value="ECO:0007669"/>
    <property type="project" value="UniProtKB-KW"/>
</dbReference>
<dbReference type="PRINTS" id="PR00507">
    <property type="entry name" value="N12N6MTFRASE"/>
</dbReference>
<dbReference type="GO" id="GO:0009307">
    <property type="term" value="P:DNA restriction-modification system"/>
    <property type="evidence" value="ECO:0007669"/>
    <property type="project" value="UniProtKB-KW"/>
</dbReference>
<feature type="domain" description="DNA methylase adenine-specific" evidence="9">
    <location>
        <begin position="572"/>
        <end position="647"/>
    </location>
</feature>
<keyword evidence="4" id="KW-0949">S-adenosyl-L-methionine</keyword>
<dbReference type="EMBL" id="JAAGRR010000008">
    <property type="protein sequence ID" value="NDY41545.1"/>
    <property type="molecule type" value="Genomic_DNA"/>
</dbReference>